<evidence type="ECO:0000313" key="2">
    <source>
        <dbReference type="Proteomes" id="UP001432062"/>
    </source>
</evidence>
<keyword evidence="2" id="KW-1185">Reference proteome</keyword>
<gene>
    <name evidence="1" type="ORF">OG563_21515</name>
</gene>
<accession>A0ABZ1Z4S2</accession>
<name>A0ABZ1Z4S2_9NOCA</name>
<proteinExistence type="predicted"/>
<dbReference type="RefSeq" id="WP_327095225.1">
    <property type="nucleotide sequence ID" value="NZ_CP109149.1"/>
</dbReference>
<organism evidence="1 2">
    <name type="scientific">Nocardia vinacea</name>
    <dbReference type="NCBI Taxonomy" id="96468"/>
    <lineage>
        <taxon>Bacteria</taxon>
        <taxon>Bacillati</taxon>
        <taxon>Actinomycetota</taxon>
        <taxon>Actinomycetes</taxon>
        <taxon>Mycobacteriales</taxon>
        <taxon>Nocardiaceae</taxon>
        <taxon>Nocardia</taxon>
    </lineage>
</organism>
<dbReference type="EMBL" id="CP109441">
    <property type="protein sequence ID" value="WUV50547.1"/>
    <property type="molecule type" value="Genomic_DNA"/>
</dbReference>
<reference evidence="1" key="1">
    <citation type="submission" date="2022-10" db="EMBL/GenBank/DDBJ databases">
        <title>The complete genomes of actinobacterial strains from the NBC collection.</title>
        <authorList>
            <person name="Joergensen T.S."/>
            <person name="Alvarez Arevalo M."/>
            <person name="Sterndorff E.B."/>
            <person name="Faurdal D."/>
            <person name="Vuksanovic O."/>
            <person name="Mourched A.-S."/>
            <person name="Charusanti P."/>
            <person name="Shaw S."/>
            <person name="Blin K."/>
            <person name="Weber T."/>
        </authorList>
    </citation>
    <scope>NUCLEOTIDE SEQUENCE</scope>
    <source>
        <strain evidence="1">NBC_01482</strain>
    </source>
</reference>
<evidence type="ECO:0000313" key="1">
    <source>
        <dbReference type="EMBL" id="WUV50547.1"/>
    </source>
</evidence>
<protein>
    <submittedName>
        <fullName evidence="1">Uncharacterized protein</fullName>
    </submittedName>
</protein>
<dbReference type="Proteomes" id="UP001432062">
    <property type="component" value="Chromosome"/>
</dbReference>
<sequence length="94" mass="10286">MEIAEQAQVEAAVIREVIDAVDKRIFAMAGKRKLTVSKARIYAAVIYEVLASARENSIGSMCLLDAPLLDSILDSDEDEGTNVFDRILEVVITS</sequence>